<feature type="compositionally biased region" description="Basic and acidic residues" evidence="1">
    <location>
        <begin position="1"/>
        <end position="12"/>
    </location>
</feature>
<feature type="compositionally biased region" description="Basic and acidic residues" evidence="1">
    <location>
        <begin position="163"/>
        <end position="178"/>
    </location>
</feature>
<feature type="region of interest" description="Disordered" evidence="1">
    <location>
        <begin position="254"/>
        <end position="288"/>
    </location>
</feature>
<dbReference type="AlphaFoldDB" id="A0AAV2PIQ9"/>
<proteinExistence type="predicted"/>
<organism evidence="2 3">
    <name type="scientific">Meganyctiphanes norvegica</name>
    <name type="common">Northern krill</name>
    <name type="synonym">Thysanopoda norvegica</name>
    <dbReference type="NCBI Taxonomy" id="48144"/>
    <lineage>
        <taxon>Eukaryota</taxon>
        <taxon>Metazoa</taxon>
        <taxon>Ecdysozoa</taxon>
        <taxon>Arthropoda</taxon>
        <taxon>Crustacea</taxon>
        <taxon>Multicrustacea</taxon>
        <taxon>Malacostraca</taxon>
        <taxon>Eumalacostraca</taxon>
        <taxon>Eucarida</taxon>
        <taxon>Euphausiacea</taxon>
        <taxon>Euphausiidae</taxon>
        <taxon>Meganyctiphanes</taxon>
    </lineage>
</organism>
<keyword evidence="3" id="KW-1185">Reference proteome</keyword>
<name>A0AAV2PIQ9_MEGNR</name>
<feature type="region of interest" description="Disordered" evidence="1">
    <location>
        <begin position="198"/>
        <end position="230"/>
    </location>
</feature>
<dbReference type="EMBL" id="CAXKWB010000265">
    <property type="protein sequence ID" value="CAL4060127.1"/>
    <property type="molecule type" value="Genomic_DNA"/>
</dbReference>
<evidence type="ECO:0000313" key="3">
    <source>
        <dbReference type="Proteomes" id="UP001497623"/>
    </source>
</evidence>
<evidence type="ECO:0000313" key="2">
    <source>
        <dbReference type="EMBL" id="CAL4060127.1"/>
    </source>
</evidence>
<reference evidence="2 3" key="1">
    <citation type="submission" date="2024-05" db="EMBL/GenBank/DDBJ databases">
        <authorList>
            <person name="Wallberg A."/>
        </authorList>
    </citation>
    <scope>NUCLEOTIDE SEQUENCE [LARGE SCALE GENOMIC DNA]</scope>
</reference>
<accession>A0AAV2PIQ9</accession>
<feature type="compositionally biased region" description="Basic and acidic residues" evidence="1">
    <location>
        <begin position="139"/>
        <end position="155"/>
    </location>
</feature>
<feature type="compositionally biased region" description="Acidic residues" evidence="1">
    <location>
        <begin position="110"/>
        <end position="124"/>
    </location>
</feature>
<feature type="compositionally biased region" description="Acidic residues" evidence="1">
    <location>
        <begin position="13"/>
        <end position="63"/>
    </location>
</feature>
<gene>
    <name evidence="2" type="ORF">MNOR_LOCUS1055</name>
</gene>
<feature type="region of interest" description="Disordered" evidence="1">
    <location>
        <begin position="139"/>
        <end position="178"/>
    </location>
</feature>
<feature type="non-terminal residue" evidence="2">
    <location>
        <position position="1"/>
    </location>
</feature>
<dbReference type="Proteomes" id="UP001497623">
    <property type="component" value="Unassembled WGS sequence"/>
</dbReference>
<feature type="region of interest" description="Disordered" evidence="1">
    <location>
        <begin position="1"/>
        <end position="125"/>
    </location>
</feature>
<protein>
    <submittedName>
        <fullName evidence="2">Uncharacterized protein</fullName>
    </submittedName>
</protein>
<feature type="compositionally biased region" description="Basic residues" evidence="1">
    <location>
        <begin position="200"/>
        <end position="217"/>
    </location>
</feature>
<comment type="caution">
    <text evidence="2">The sequence shown here is derived from an EMBL/GenBank/DDBJ whole genome shotgun (WGS) entry which is preliminary data.</text>
</comment>
<evidence type="ECO:0000256" key="1">
    <source>
        <dbReference type="SAM" id="MobiDB-lite"/>
    </source>
</evidence>
<sequence>YKKMKEEIKVNQDELESSSEDDDSDLESENSEEEISEGEDVDDEEEDDDEDDEEEADNDDDSKGEENEMGNIKSQKTKSGGKHIVFDDDEDFENLPVPNSLASGPGPGLEDLEDTDEDSDDAPDEVVNTAALEAAIKQDKKLKEENKKAKLSIKDARKKTHERNKEQKEEKHQRLKALESERLPEDLLAAVLVEQAQQQSKRKVAIQKHKGKIKKFKNNNDESETESQRGVQVRAVIKEMKKYSTIMAKAADFREQKIYGSDVPRRSSKDARMLKEKLRKSGKDRLVK</sequence>